<dbReference type="SUPFAM" id="SSF54160">
    <property type="entry name" value="Chromo domain-like"/>
    <property type="match status" value="1"/>
</dbReference>
<dbReference type="Pfam" id="PF00385">
    <property type="entry name" value="Chromo"/>
    <property type="match status" value="1"/>
</dbReference>
<organism evidence="4">
    <name type="scientific">Fusarium oxysporum (strain Fo5176)</name>
    <name type="common">Fusarium vascular wilt</name>
    <dbReference type="NCBI Taxonomy" id="660025"/>
    <lineage>
        <taxon>Eukaryota</taxon>
        <taxon>Fungi</taxon>
        <taxon>Dikarya</taxon>
        <taxon>Ascomycota</taxon>
        <taxon>Pezizomycotina</taxon>
        <taxon>Sordariomycetes</taxon>
        <taxon>Hypocreomycetidae</taxon>
        <taxon>Hypocreales</taxon>
        <taxon>Nectriaceae</taxon>
        <taxon>Fusarium</taxon>
        <taxon>Fusarium oxysporum species complex</taxon>
    </lineage>
</organism>
<feature type="compositionally biased region" description="Basic and acidic residues" evidence="2">
    <location>
        <begin position="1"/>
        <end position="13"/>
    </location>
</feature>
<reference evidence="4" key="1">
    <citation type="journal article" date="2012" name="Mol. Plant Microbe Interact.">
        <title>A highly conserved effector in Fusarium oxysporum is required for full virulence on Arabidopsis.</title>
        <authorList>
            <person name="Thatcher L.F."/>
            <person name="Gardiner D.M."/>
            <person name="Kazan K."/>
            <person name="Manners J."/>
        </authorList>
    </citation>
    <scope>NUCLEOTIDE SEQUENCE [LARGE SCALE GENOMIC DNA]</scope>
    <source>
        <strain evidence="4">Fo5176</strain>
    </source>
</reference>
<dbReference type="PROSITE" id="PS50013">
    <property type="entry name" value="CHROMO_2"/>
    <property type="match status" value="1"/>
</dbReference>
<protein>
    <recommendedName>
        <fullName evidence="3">Chromo domain-containing protein</fullName>
    </recommendedName>
</protein>
<evidence type="ECO:0000256" key="2">
    <source>
        <dbReference type="SAM" id="MobiDB-lite"/>
    </source>
</evidence>
<dbReference type="GO" id="GO:0006338">
    <property type="term" value="P:chromatin remodeling"/>
    <property type="evidence" value="ECO:0007669"/>
    <property type="project" value="UniProtKB-ARBA"/>
</dbReference>
<proteinExistence type="predicted"/>
<comment type="caution">
    <text evidence="4">The sequence shown here is derived from an EMBL/GenBank/DDBJ whole genome shotgun (WGS) entry which is preliminary data.</text>
</comment>
<feature type="region of interest" description="Disordered" evidence="2">
    <location>
        <begin position="1"/>
        <end position="25"/>
    </location>
</feature>
<gene>
    <name evidence="4" type="ORF">FOXB_02585</name>
</gene>
<evidence type="ECO:0000256" key="1">
    <source>
        <dbReference type="ARBA" id="ARBA00011353"/>
    </source>
</evidence>
<evidence type="ECO:0000313" key="4">
    <source>
        <dbReference type="EMBL" id="EGU86875.1"/>
    </source>
</evidence>
<dbReference type="InterPro" id="IPR016197">
    <property type="entry name" value="Chromo-like_dom_sf"/>
</dbReference>
<dbReference type="AlphaFoldDB" id="F9F860"/>
<dbReference type="EMBL" id="AFQF01000779">
    <property type="protein sequence ID" value="EGU86875.1"/>
    <property type="molecule type" value="Genomic_DNA"/>
</dbReference>
<comment type="subunit">
    <text evidence="1">Component of the NuA4 histone acetyltransferase complex.</text>
</comment>
<sequence>MKRSESDKTKYDQHSTQFSGGMTNLAKKSGKHTECANVEVKKLAATAFNAVNHWLLFFPQLQTYHRIHINRHPNTTDDIISQDELLSNDCSNEVIAGKTISDSESTASIATKEQLTYFRLSSIGKGEAYSLKAIRITSHVLVRCIHSVWFTVEWNDGGESWEAEFALQFYQPEMVYAYWDAKKGGREGATQFDLYHIFAILDHGSMSDHSRRRAKKLVYKIQWVGYDEKDHSWEPAAKIAGLVPKMKEEYDGMHGLLTLRDSTT</sequence>
<dbReference type="SMART" id="SM00298">
    <property type="entry name" value="CHROMO"/>
    <property type="match status" value="1"/>
</dbReference>
<dbReference type="InterPro" id="IPR000953">
    <property type="entry name" value="Chromo/chromo_shadow_dom"/>
</dbReference>
<evidence type="ECO:0000259" key="3">
    <source>
        <dbReference type="PROSITE" id="PS50013"/>
    </source>
</evidence>
<accession>F9F860</accession>
<dbReference type="Gene3D" id="2.40.50.40">
    <property type="match status" value="1"/>
</dbReference>
<dbReference type="InterPro" id="IPR023780">
    <property type="entry name" value="Chromo_domain"/>
</dbReference>
<name>F9F860_FUSOF</name>
<dbReference type="OrthoDB" id="433924at2759"/>
<dbReference type="CDD" id="cd00024">
    <property type="entry name" value="CD_CSD"/>
    <property type="match status" value="1"/>
</dbReference>
<feature type="domain" description="Chromo" evidence="3">
    <location>
        <begin position="195"/>
        <end position="250"/>
    </location>
</feature>